<evidence type="ECO:0008006" key="7">
    <source>
        <dbReference type="Google" id="ProtNLM"/>
    </source>
</evidence>
<sequence length="438" mass="48332">FKTYGNVFRITLLGTPAYVVANPVDARGPYRDEGGHPDVPFGSFKLLMGDYPVTSTKDVHGPWRKVFVAALGPQGLQSMFPKVKAVMEQHLQLWERDGKMQLFRAARTMGLDLAADVVADVQLSKDVQTWLDGLFGLPLQLPGSALSRALAAKERLLSLLMREVKQDHEAFKQQWDAAHGDLAKAAAAMNESADGLGLRYATRLGLFGLGATELRHSAISLLHGMMAAADTTRFALFNTWALLAMSPRVQEELHQEQRKVVAEHGPELSYKAACSMPYMDATIKECLRLLPASAGGLRLLTADLHVGETIIPSGSHVWLYSSLAHCLDPALWDGDTACEVPPHMDFRNNLEQAFRPERWLSEATKPKFYYSFGSGSHLCPGANLVYLEVKTMLALVLRKYRLRLATPDMLRRCSFFPFTVPPAGTDTVLLEPREAAAA</sequence>
<comment type="cofactor">
    <cofactor evidence="3">
        <name>heme</name>
        <dbReference type="ChEBI" id="CHEBI:30413"/>
    </cofactor>
</comment>
<dbReference type="Proteomes" id="UP000236333">
    <property type="component" value="Unassembled WGS sequence"/>
</dbReference>
<dbReference type="GO" id="GO:0004497">
    <property type="term" value="F:monooxygenase activity"/>
    <property type="evidence" value="ECO:0007669"/>
    <property type="project" value="UniProtKB-KW"/>
</dbReference>
<dbReference type="AlphaFoldDB" id="A0A2J8AF40"/>
<feature type="non-terminal residue" evidence="5">
    <location>
        <position position="438"/>
    </location>
</feature>
<dbReference type="EMBL" id="PGGS01000038">
    <property type="protein sequence ID" value="PNH11116.1"/>
    <property type="molecule type" value="Genomic_DNA"/>
</dbReference>
<evidence type="ECO:0000256" key="4">
    <source>
        <dbReference type="RuleBase" id="RU000461"/>
    </source>
</evidence>
<feature type="binding site" description="axial binding residue" evidence="3">
    <location>
        <position position="379"/>
    </location>
    <ligand>
        <name>heme</name>
        <dbReference type="ChEBI" id="CHEBI:30413"/>
    </ligand>
    <ligandPart>
        <name>Fe</name>
        <dbReference type="ChEBI" id="CHEBI:18248"/>
    </ligandPart>
</feature>
<dbReference type="PROSITE" id="PS00086">
    <property type="entry name" value="CYTOCHROME_P450"/>
    <property type="match status" value="1"/>
</dbReference>
<keyword evidence="1 3" id="KW-0479">Metal-binding</keyword>
<protein>
    <recommendedName>
        <fullName evidence="7">Cytochrome P450</fullName>
    </recommendedName>
</protein>
<evidence type="ECO:0000256" key="3">
    <source>
        <dbReference type="PIRSR" id="PIRSR602401-1"/>
    </source>
</evidence>
<dbReference type="InterPro" id="IPR002401">
    <property type="entry name" value="Cyt_P450_E_grp-I"/>
</dbReference>
<dbReference type="InterPro" id="IPR001128">
    <property type="entry name" value="Cyt_P450"/>
</dbReference>
<evidence type="ECO:0000256" key="2">
    <source>
        <dbReference type="ARBA" id="ARBA00023004"/>
    </source>
</evidence>
<dbReference type="Gene3D" id="1.10.630.10">
    <property type="entry name" value="Cytochrome P450"/>
    <property type="match status" value="1"/>
</dbReference>
<dbReference type="GO" id="GO:0016125">
    <property type="term" value="P:sterol metabolic process"/>
    <property type="evidence" value="ECO:0007669"/>
    <property type="project" value="TreeGrafter"/>
</dbReference>
<dbReference type="PANTHER" id="PTHR24286">
    <property type="entry name" value="CYTOCHROME P450 26"/>
    <property type="match status" value="1"/>
</dbReference>
<feature type="non-terminal residue" evidence="5">
    <location>
        <position position="1"/>
    </location>
</feature>
<dbReference type="GO" id="GO:0016705">
    <property type="term" value="F:oxidoreductase activity, acting on paired donors, with incorporation or reduction of molecular oxygen"/>
    <property type="evidence" value="ECO:0007669"/>
    <property type="project" value="InterPro"/>
</dbReference>
<keyword evidence="2 3" id="KW-0408">Iron</keyword>
<evidence type="ECO:0000256" key="1">
    <source>
        <dbReference type="ARBA" id="ARBA00022723"/>
    </source>
</evidence>
<dbReference type="GO" id="GO:0020037">
    <property type="term" value="F:heme binding"/>
    <property type="evidence" value="ECO:0007669"/>
    <property type="project" value="InterPro"/>
</dbReference>
<accession>A0A2J8AF40</accession>
<dbReference type="Pfam" id="PF00067">
    <property type="entry name" value="p450"/>
    <property type="match status" value="2"/>
</dbReference>
<dbReference type="InterPro" id="IPR036396">
    <property type="entry name" value="Cyt_P450_sf"/>
</dbReference>
<keyword evidence="4" id="KW-0560">Oxidoreductase</keyword>
<reference evidence="5 6" key="1">
    <citation type="journal article" date="2017" name="Mol. Biol. Evol.">
        <title>The 4-celled Tetrabaena socialis nuclear genome reveals the essential components for genetic control of cell number at the origin of multicellularity in the volvocine lineage.</title>
        <authorList>
            <person name="Featherston J."/>
            <person name="Arakaki Y."/>
            <person name="Hanschen E.R."/>
            <person name="Ferris P.J."/>
            <person name="Michod R.E."/>
            <person name="Olson B.J.S.C."/>
            <person name="Nozaki H."/>
            <person name="Durand P.M."/>
        </authorList>
    </citation>
    <scope>NUCLEOTIDE SEQUENCE [LARGE SCALE GENOMIC DNA]</scope>
    <source>
        <strain evidence="5 6">NIES-571</strain>
    </source>
</reference>
<comment type="caution">
    <text evidence="5">The sequence shown here is derived from an EMBL/GenBank/DDBJ whole genome shotgun (WGS) entry which is preliminary data.</text>
</comment>
<dbReference type="InterPro" id="IPR017972">
    <property type="entry name" value="Cyt_P450_CS"/>
</dbReference>
<dbReference type="PRINTS" id="PR00463">
    <property type="entry name" value="EP450I"/>
</dbReference>
<comment type="similarity">
    <text evidence="4">Belongs to the cytochrome P450 family.</text>
</comment>
<gene>
    <name evidence="5" type="ORF">TSOC_002086</name>
</gene>
<keyword evidence="3 4" id="KW-0349">Heme</keyword>
<proteinExistence type="inferred from homology"/>
<dbReference type="PANTHER" id="PTHR24286:SF380">
    <property type="entry name" value="PH DOMAIN-CONTAINING PROTEIN"/>
    <property type="match status" value="1"/>
</dbReference>
<dbReference type="SUPFAM" id="SSF48264">
    <property type="entry name" value="Cytochrome P450"/>
    <property type="match status" value="1"/>
</dbReference>
<organism evidence="5 6">
    <name type="scientific">Tetrabaena socialis</name>
    <dbReference type="NCBI Taxonomy" id="47790"/>
    <lineage>
        <taxon>Eukaryota</taxon>
        <taxon>Viridiplantae</taxon>
        <taxon>Chlorophyta</taxon>
        <taxon>core chlorophytes</taxon>
        <taxon>Chlorophyceae</taxon>
        <taxon>CS clade</taxon>
        <taxon>Chlamydomonadales</taxon>
        <taxon>Tetrabaenaceae</taxon>
        <taxon>Tetrabaena</taxon>
    </lineage>
</organism>
<evidence type="ECO:0000313" key="5">
    <source>
        <dbReference type="EMBL" id="PNH11116.1"/>
    </source>
</evidence>
<dbReference type="OrthoDB" id="442633at2759"/>
<dbReference type="CDD" id="cd00302">
    <property type="entry name" value="cytochrome_P450"/>
    <property type="match status" value="1"/>
</dbReference>
<name>A0A2J8AF40_9CHLO</name>
<evidence type="ECO:0000313" key="6">
    <source>
        <dbReference type="Proteomes" id="UP000236333"/>
    </source>
</evidence>
<keyword evidence="4" id="KW-0503">Monooxygenase</keyword>
<keyword evidence="6" id="KW-1185">Reference proteome</keyword>
<dbReference type="GO" id="GO:0005506">
    <property type="term" value="F:iron ion binding"/>
    <property type="evidence" value="ECO:0007669"/>
    <property type="project" value="InterPro"/>
</dbReference>